<reference evidence="1" key="1">
    <citation type="submission" date="2013-06" db="EMBL/GenBank/DDBJ databases">
        <authorList>
            <person name="Weinstock G."/>
            <person name="Sodergren E."/>
            <person name="Clifton S."/>
            <person name="Fulton L."/>
            <person name="Fulton B."/>
            <person name="Courtney L."/>
            <person name="Fronick C."/>
            <person name="Harrison M."/>
            <person name="Strong C."/>
            <person name="Farmer C."/>
            <person name="Delahaunty K."/>
            <person name="Markovic C."/>
            <person name="Hall O."/>
            <person name="Minx P."/>
            <person name="Tomlinson C."/>
            <person name="Mitreva M."/>
            <person name="Nelson J."/>
            <person name="Hou S."/>
            <person name="Wollam A."/>
            <person name="Pepin K.H."/>
            <person name="Johnson M."/>
            <person name="Bhonagiri V."/>
            <person name="Nash W.E."/>
            <person name="Warren W."/>
            <person name="Chinwalla A."/>
            <person name="Mardis E.R."/>
            <person name="Wilson R.K."/>
        </authorList>
    </citation>
    <scope>NUCLEOTIDE SEQUENCE [LARGE SCALE GENOMIC DNA]</scope>
    <source>
        <strain evidence="1">ATCC 49176</strain>
    </source>
</reference>
<keyword evidence="2" id="KW-1185">Reference proteome</keyword>
<accession>W1Q4Z8</accession>
<organism evidence="1 2">
    <name type="scientific">Abiotrophia defectiva ATCC 49176</name>
    <dbReference type="NCBI Taxonomy" id="592010"/>
    <lineage>
        <taxon>Bacteria</taxon>
        <taxon>Bacillati</taxon>
        <taxon>Bacillota</taxon>
        <taxon>Bacilli</taxon>
        <taxon>Lactobacillales</taxon>
        <taxon>Aerococcaceae</taxon>
        <taxon>Abiotrophia</taxon>
    </lineage>
</organism>
<evidence type="ECO:0000313" key="2">
    <source>
        <dbReference type="Proteomes" id="UP000019050"/>
    </source>
</evidence>
<sequence>MGVSPPFFYALNRVRPVPLEPKDGASGGTGFSQPVAVLCLAS</sequence>
<proteinExistence type="predicted"/>
<dbReference type="EMBL" id="ACIN03000015">
    <property type="protein sequence ID" value="ESK64959.1"/>
    <property type="molecule type" value="Genomic_DNA"/>
</dbReference>
<dbReference type="Proteomes" id="UP000019050">
    <property type="component" value="Unassembled WGS sequence"/>
</dbReference>
<dbReference type="HOGENOM" id="CLU_3245574_0_0_9"/>
<dbReference type="STRING" id="592010.GCWU000182_001691"/>
<dbReference type="AlphaFoldDB" id="W1Q4Z8"/>
<evidence type="ECO:0000313" key="1">
    <source>
        <dbReference type="EMBL" id="ESK64959.1"/>
    </source>
</evidence>
<protein>
    <submittedName>
        <fullName evidence="1">Uncharacterized protein</fullName>
    </submittedName>
</protein>
<comment type="caution">
    <text evidence="1">The sequence shown here is derived from an EMBL/GenBank/DDBJ whole genome shotgun (WGS) entry which is preliminary data.</text>
</comment>
<name>W1Q4Z8_ABIDE</name>
<gene>
    <name evidence="1" type="ORF">GCWU000182_001691</name>
</gene>